<feature type="region of interest" description="Disordered" evidence="10">
    <location>
        <begin position="335"/>
        <end position="360"/>
    </location>
</feature>
<dbReference type="Gene3D" id="3.40.50.10210">
    <property type="match status" value="1"/>
</dbReference>
<evidence type="ECO:0000256" key="6">
    <source>
        <dbReference type="ARBA" id="ARBA00022676"/>
    </source>
</evidence>
<dbReference type="EMBL" id="JAAOCD010000001">
    <property type="protein sequence ID" value="NHK97007.1"/>
    <property type="molecule type" value="Genomic_DNA"/>
</dbReference>
<dbReference type="PANTHER" id="PTHR43463">
    <property type="entry name" value="NICOTINATE-NUCLEOTIDE--DIMETHYLBENZIMIDAZOLE PHOSPHORIBOSYLTRANSFERASE"/>
    <property type="match status" value="1"/>
</dbReference>
<evidence type="ECO:0000313" key="11">
    <source>
        <dbReference type="EMBL" id="NHK97007.1"/>
    </source>
</evidence>
<organism evidence="11 12">
    <name type="scientific">Rubrivivax benzoatilyticus</name>
    <dbReference type="NCBI Taxonomy" id="316997"/>
    <lineage>
        <taxon>Bacteria</taxon>
        <taxon>Pseudomonadati</taxon>
        <taxon>Pseudomonadota</taxon>
        <taxon>Betaproteobacteria</taxon>
        <taxon>Burkholderiales</taxon>
        <taxon>Sphaerotilaceae</taxon>
        <taxon>Rubrivivax</taxon>
    </lineage>
</organism>
<comment type="similarity">
    <text evidence="2">Belongs to the CobT family.</text>
</comment>
<evidence type="ECO:0000256" key="8">
    <source>
        <dbReference type="ARBA" id="ARBA00030686"/>
    </source>
</evidence>
<dbReference type="InterPro" id="IPR036087">
    <property type="entry name" value="Nict_dMeBzImd_PRibTrfase_sf"/>
</dbReference>
<dbReference type="RefSeq" id="WP_009855466.1">
    <property type="nucleotide sequence ID" value="NZ_JAAOCD010000001.1"/>
</dbReference>
<keyword evidence="12" id="KW-1185">Reference proteome</keyword>
<dbReference type="EC" id="2.4.2.21" evidence="3"/>
<evidence type="ECO:0000313" key="12">
    <source>
        <dbReference type="Proteomes" id="UP000802098"/>
    </source>
</evidence>
<reference evidence="11 12" key="1">
    <citation type="submission" date="2020-03" db="EMBL/GenBank/DDBJ databases">
        <title>Rubrivivax benzoatilyticus JA2 (sequenced after 10 years sub-culturing).</title>
        <authorList>
            <person name="Gupta D."/>
            <person name="Chintalapati S."/>
            <person name="Chintalapati V.R."/>
        </authorList>
    </citation>
    <scope>NUCLEOTIDE SEQUENCE [LARGE SCALE GENOMIC DNA]</scope>
    <source>
        <strain evidence="11 12">JA2-Mal</strain>
    </source>
</reference>
<evidence type="ECO:0000256" key="4">
    <source>
        <dbReference type="ARBA" id="ARBA00015486"/>
    </source>
</evidence>
<dbReference type="GO" id="GO:0016757">
    <property type="term" value="F:glycosyltransferase activity"/>
    <property type="evidence" value="ECO:0007669"/>
    <property type="project" value="UniProtKB-KW"/>
</dbReference>
<keyword evidence="5" id="KW-0169">Cobalamin biosynthesis</keyword>
<dbReference type="InterPro" id="IPR023195">
    <property type="entry name" value="Nict_dMeBzImd_PRibTrfase_N"/>
</dbReference>
<dbReference type="PANTHER" id="PTHR43463:SF1">
    <property type="entry name" value="NICOTINATE-NUCLEOTIDE--DIMETHYLBENZIMIDAZOLE PHOSPHORIBOSYLTRANSFERASE"/>
    <property type="match status" value="1"/>
</dbReference>
<evidence type="ECO:0000256" key="7">
    <source>
        <dbReference type="ARBA" id="ARBA00022679"/>
    </source>
</evidence>
<accession>A0ABX0HPK5</accession>
<name>A0ABX0HPK5_9BURK</name>
<sequence>MDHSRSLVAPTADPPLERALRDKLARRNDDSGSLGELEPLALRIGLMQGSLKPRFHEPQLLVFAADHGLAVDGLHGALRYTTDELVRRLLAGRLPLAVFARAGGLALTVVDCGVAETLPAHERLLARKIAHGTRNPRVAAAMSVAQAHAAMRAGMEIGDQLRGNLAICAGLGVGSQESAALLLSRITELPLRALLETGPGMAPEELAHQLAVAQAALARHRDVAEPVELLAALGGFEVAVMVGVMLMAASKRQLLMIDGLAACAALAMAARIAPPVTDYCVFSRSREHRGLDLVHKHLRAAPLPDLGLDGLDGTGAVLGWPLVRSAAALLTEVAEGEDAGPTRPGSFDDDDDGFPSTLGF</sequence>
<gene>
    <name evidence="11" type="ORF">G7087_01320</name>
</gene>
<dbReference type="InterPro" id="IPR003200">
    <property type="entry name" value="Nict_dMeBzImd_PRibTrfase"/>
</dbReference>
<keyword evidence="7" id="KW-0808">Transferase</keyword>
<evidence type="ECO:0000256" key="3">
    <source>
        <dbReference type="ARBA" id="ARBA00011991"/>
    </source>
</evidence>
<keyword evidence="6 11" id="KW-0328">Glycosyltransferase</keyword>
<evidence type="ECO:0000256" key="9">
    <source>
        <dbReference type="ARBA" id="ARBA00047340"/>
    </source>
</evidence>
<dbReference type="Gene3D" id="1.10.1610.10">
    <property type="match status" value="1"/>
</dbReference>
<dbReference type="CDD" id="cd02439">
    <property type="entry name" value="DMB-PRT_CobT"/>
    <property type="match status" value="1"/>
</dbReference>
<evidence type="ECO:0000256" key="10">
    <source>
        <dbReference type="SAM" id="MobiDB-lite"/>
    </source>
</evidence>
<evidence type="ECO:0000256" key="1">
    <source>
        <dbReference type="ARBA" id="ARBA00005049"/>
    </source>
</evidence>
<dbReference type="SUPFAM" id="SSF52733">
    <property type="entry name" value="Nicotinate mononucleotide:5,6-dimethylbenzimidazole phosphoribosyltransferase (CobT)"/>
    <property type="match status" value="1"/>
</dbReference>
<comment type="caution">
    <text evidence="11">The sequence shown here is derived from an EMBL/GenBank/DDBJ whole genome shotgun (WGS) entry which is preliminary data.</text>
</comment>
<dbReference type="Proteomes" id="UP000802098">
    <property type="component" value="Unassembled WGS sequence"/>
</dbReference>
<protein>
    <recommendedName>
        <fullName evidence="4">Nicotinate-nucleotide--dimethylbenzimidazole phosphoribosyltransferase</fullName>
        <ecNumber evidence="3">2.4.2.21</ecNumber>
    </recommendedName>
    <alternativeName>
        <fullName evidence="8">N(1)-alpha-phosphoribosyltransferase</fullName>
    </alternativeName>
</protein>
<evidence type="ECO:0000256" key="5">
    <source>
        <dbReference type="ARBA" id="ARBA00022573"/>
    </source>
</evidence>
<proteinExistence type="inferred from homology"/>
<evidence type="ECO:0000256" key="2">
    <source>
        <dbReference type="ARBA" id="ARBA00007110"/>
    </source>
</evidence>
<comment type="catalytic activity">
    <reaction evidence="9">
        <text>5,6-dimethylbenzimidazole + nicotinate beta-D-ribonucleotide = alpha-ribazole 5'-phosphate + nicotinate + H(+)</text>
        <dbReference type="Rhea" id="RHEA:11196"/>
        <dbReference type="ChEBI" id="CHEBI:15378"/>
        <dbReference type="ChEBI" id="CHEBI:15890"/>
        <dbReference type="ChEBI" id="CHEBI:32544"/>
        <dbReference type="ChEBI" id="CHEBI:57502"/>
        <dbReference type="ChEBI" id="CHEBI:57918"/>
        <dbReference type="EC" id="2.4.2.21"/>
    </reaction>
</comment>
<comment type="pathway">
    <text evidence="1">Nucleoside biosynthesis; alpha-ribazole biosynthesis; alpha-ribazole from 5,6-dimethylbenzimidazole: step 1/2.</text>
</comment>
<dbReference type="Pfam" id="PF02277">
    <property type="entry name" value="DBI_PRT"/>
    <property type="match status" value="1"/>
</dbReference>